<name>G5JXP9_9STRE</name>
<organism evidence="2 3">
    <name type="scientific">Streptococcus macacae NCTC 11558</name>
    <dbReference type="NCBI Taxonomy" id="764298"/>
    <lineage>
        <taxon>Bacteria</taxon>
        <taxon>Bacillati</taxon>
        <taxon>Bacillota</taxon>
        <taxon>Bacilli</taxon>
        <taxon>Lactobacillales</taxon>
        <taxon>Streptococcaceae</taxon>
        <taxon>Streptococcus</taxon>
    </lineage>
</organism>
<dbReference type="OrthoDB" id="213797at186826"/>
<sequence length="243" mass="28605">MKNENLISELELLLQVIRDYENAISRQKEINNAIEELNISKSSSLEAFDKEYLSKYIKDKIGDRPKDFALYNPMKFIKPFADKKSSELQKYNEAQKKVTKRYYIDFADQRSKIKQEAEIDFSQKLSVLNAEDNELHLKIENLKNQISGKKLLPQKFISSNSVKKIITYLEDWRADSIKEAIAILCFEEELKRHAQEIDLKLMKLEKDIYNFNESIREEIEIKFDDINLSLSNLNNELHSLKSD</sequence>
<reference evidence="2 3" key="1">
    <citation type="journal article" date="2014" name="Int. J. Syst. Evol. Microbiol.">
        <title>Phylogenomics and the dynamic genome evolution of the genus Streptococcus.</title>
        <authorList>
            <consortium name="The Broad Institute Genome Sequencing Platform"/>
            <person name="Richards V.P."/>
            <person name="Palmer S.R."/>
            <person name="Pavinski Bitar P.D."/>
            <person name="Qin X."/>
            <person name="Weinstock G.M."/>
            <person name="Highlander S.K."/>
            <person name="Town C.D."/>
            <person name="Burne R.A."/>
            <person name="Stanhope M.J."/>
        </authorList>
    </citation>
    <scope>NUCLEOTIDE SEQUENCE [LARGE SCALE GENOMIC DNA]</scope>
    <source>
        <strain evidence="2 3">NCTC 11558</strain>
    </source>
</reference>
<gene>
    <name evidence="2" type="ORF">STRMA_1673</name>
</gene>
<evidence type="ECO:0000313" key="3">
    <source>
        <dbReference type="Proteomes" id="UP000003573"/>
    </source>
</evidence>
<dbReference type="Proteomes" id="UP000003573">
    <property type="component" value="Unassembled WGS sequence"/>
</dbReference>
<comment type="caution">
    <text evidence="2">The sequence shown here is derived from an EMBL/GenBank/DDBJ whole genome shotgun (WGS) entry which is preliminary data.</text>
</comment>
<feature type="coiled-coil region" evidence="1">
    <location>
        <begin position="187"/>
        <end position="243"/>
    </location>
</feature>
<keyword evidence="3" id="KW-1185">Reference proteome</keyword>
<accession>G5JXP9</accession>
<evidence type="ECO:0000256" key="1">
    <source>
        <dbReference type="SAM" id="Coils"/>
    </source>
</evidence>
<evidence type="ECO:0000313" key="2">
    <source>
        <dbReference type="EMBL" id="EHJ52886.1"/>
    </source>
</evidence>
<protein>
    <submittedName>
        <fullName evidence="2">Uncharacterized protein</fullName>
    </submittedName>
</protein>
<dbReference type="EMBL" id="AEUW02000001">
    <property type="protein sequence ID" value="EHJ52886.1"/>
    <property type="molecule type" value="Genomic_DNA"/>
</dbReference>
<dbReference type="RefSeq" id="WP_003081456.1">
    <property type="nucleotide sequence ID" value="NZ_AEUW02000001.1"/>
</dbReference>
<keyword evidence="1" id="KW-0175">Coiled coil</keyword>
<proteinExistence type="predicted"/>
<dbReference type="AlphaFoldDB" id="G5JXP9"/>
<feature type="coiled-coil region" evidence="1">
    <location>
        <begin position="3"/>
        <end position="40"/>
    </location>
</feature>